<sequence>MIRYEISRCYFTEDVIQQIDMMRENTHFRDANNLDNLGNGRPIPRRAQKRTKLSQSTHQGDSYETLEHIVITTSDIIRQDIRDEGRRSINDDSIIDRFGSSRLSEQNVLSLTVPQQGLNEISHSIGIGRAIIGDNQMRVEGYW</sequence>
<keyword evidence="2" id="KW-0067">ATP-binding</keyword>
<accession>A0A0J7KV20</accession>
<protein>
    <submittedName>
        <fullName evidence="2">Atp-dependent dna helicase</fullName>
    </submittedName>
</protein>
<feature type="compositionally biased region" description="Basic residues" evidence="1">
    <location>
        <begin position="43"/>
        <end position="52"/>
    </location>
</feature>
<dbReference type="GO" id="GO:0004386">
    <property type="term" value="F:helicase activity"/>
    <property type="evidence" value="ECO:0007669"/>
    <property type="project" value="UniProtKB-KW"/>
</dbReference>
<keyword evidence="2" id="KW-0347">Helicase</keyword>
<name>A0A0J7KV20_LASNI</name>
<feature type="region of interest" description="Disordered" evidence="1">
    <location>
        <begin position="32"/>
        <end position="59"/>
    </location>
</feature>
<gene>
    <name evidence="2" type="ORF">RF55_5524</name>
</gene>
<dbReference type="AlphaFoldDB" id="A0A0J7KV20"/>
<evidence type="ECO:0000256" key="1">
    <source>
        <dbReference type="SAM" id="MobiDB-lite"/>
    </source>
</evidence>
<keyword evidence="2" id="KW-0547">Nucleotide-binding</keyword>
<dbReference type="PaxDb" id="67767-A0A0J7KV20"/>
<keyword evidence="2" id="KW-0378">Hydrolase</keyword>
<organism evidence="2 3">
    <name type="scientific">Lasius niger</name>
    <name type="common">Black garden ant</name>
    <dbReference type="NCBI Taxonomy" id="67767"/>
    <lineage>
        <taxon>Eukaryota</taxon>
        <taxon>Metazoa</taxon>
        <taxon>Ecdysozoa</taxon>
        <taxon>Arthropoda</taxon>
        <taxon>Hexapoda</taxon>
        <taxon>Insecta</taxon>
        <taxon>Pterygota</taxon>
        <taxon>Neoptera</taxon>
        <taxon>Endopterygota</taxon>
        <taxon>Hymenoptera</taxon>
        <taxon>Apocrita</taxon>
        <taxon>Aculeata</taxon>
        <taxon>Formicoidea</taxon>
        <taxon>Formicidae</taxon>
        <taxon>Formicinae</taxon>
        <taxon>Lasius</taxon>
        <taxon>Lasius</taxon>
    </lineage>
</organism>
<comment type="caution">
    <text evidence="2">The sequence shown here is derived from an EMBL/GenBank/DDBJ whole genome shotgun (WGS) entry which is preliminary data.</text>
</comment>
<dbReference type="Proteomes" id="UP000036403">
    <property type="component" value="Unassembled WGS sequence"/>
</dbReference>
<reference evidence="2 3" key="1">
    <citation type="submission" date="2015-04" db="EMBL/GenBank/DDBJ databases">
        <title>Lasius niger genome sequencing.</title>
        <authorList>
            <person name="Konorov E.A."/>
            <person name="Nikitin M.A."/>
            <person name="Kirill M.V."/>
            <person name="Chang P."/>
        </authorList>
    </citation>
    <scope>NUCLEOTIDE SEQUENCE [LARGE SCALE GENOMIC DNA]</scope>
    <source>
        <tissue evidence="2">Whole</tissue>
    </source>
</reference>
<keyword evidence="3" id="KW-1185">Reference proteome</keyword>
<proteinExistence type="predicted"/>
<evidence type="ECO:0000313" key="3">
    <source>
        <dbReference type="Proteomes" id="UP000036403"/>
    </source>
</evidence>
<dbReference type="EMBL" id="LBMM01002806">
    <property type="protein sequence ID" value="KMQ94332.1"/>
    <property type="molecule type" value="Genomic_DNA"/>
</dbReference>
<evidence type="ECO:0000313" key="2">
    <source>
        <dbReference type="EMBL" id="KMQ94332.1"/>
    </source>
</evidence>